<evidence type="ECO:0000313" key="13">
    <source>
        <dbReference type="Proteomes" id="UP001153365"/>
    </source>
</evidence>
<evidence type="ECO:0000256" key="6">
    <source>
        <dbReference type="ARBA" id="ARBA00023098"/>
    </source>
</evidence>
<dbReference type="PANTHER" id="PTHR10728:SF33">
    <property type="entry name" value="LYSOPHOSPHOLIPASE 1-RELATED"/>
    <property type="match status" value="1"/>
</dbReference>
<dbReference type="PANTHER" id="PTHR10728">
    <property type="entry name" value="CYTOSOLIC PHOSPHOLIPASE A2"/>
    <property type="match status" value="1"/>
</dbReference>
<evidence type="ECO:0000256" key="5">
    <source>
        <dbReference type="ARBA" id="ARBA00022963"/>
    </source>
</evidence>
<dbReference type="EC" id="3.1.1.5" evidence="2 9"/>
<evidence type="ECO:0000256" key="1">
    <source>
        <dbReference type="ARBA" id="ARBA00008780"/>
    </source>
</evidence>
<keyword evidence="13" id="KW-1185">Reference proteome</keyword>
<dbReference type="InterPro" id="IPR002642">
    <property type="entry name" value="LysoPLipase_cat_dom"/>
</dbReference>
<protein>
    <recommendedName>
        <fullName evidence="2 9">Lysophospholipase</fullName>
        <ecNumber evidence="2 9">3.1.1.5</ecNumber>
    </recommendedName>
</protein>
<proteinExistence type="inferred from homology"/>
<evidence type="ECO:0000256" key="3">
    <source>
        <dbReference type="ARBA" id="ARBA00022729"/>
    </source>
</evidence>
<comment type="catalytic activity">
    <reaction evidence="9">
        <text>a 1-acyl-sn-glycero-3-phosphocholine + H2O = sn-glycerol 3-phosphocholine + a fatty acid + H(+)</text>
        <dbReference type="Rhea" id="RHEA:15177"/>
        <dbReference type="ChEBI" id="CHEBI:15377"/>
        <dbReference type="ChEBI" id="CHEBI:15378"/>
        <dbReference type="ChEBI" id="CHEBI:16870"/>
        <dbReference type="ChEBI" id="CHEBI:28868"/>
        <dbReference type="ChEBI" id="CHEBI:58168"/>
        <dbReference type="EC" id="3.1.1.5"/>
    </reaction>
</comment>
<dbReference type="GO" id="GO:0004622">
    <property type="term" value="F:phosphatidylcholine lysophospholipase activity"/>
    <property type="evidence" value="ECO:0007669"/>
    <property type="project" value="UniProtKB-EC"/>
</dbReference>
<dbReference type="EMBL" id="CALTRL010000807">
    <property type="protein sequence ID" value="CAH7669780.1"/>
    <property type="molecule type" value="Genomic_DNA"/>
</dbReference>
<keyword evidence="10" id="KW-0812">Transmembrane</keyword>
<comment type="caution">
    <text evidence="12">The sequence shown here is derived from an EMBL/GenBank/DDBJ whole genome shotgun (WGS) entry which is preliminary data.</text>
</comment>
<evidence type="ECO:0000256" key="8">
    <source>
        <dbReference type="PROSITE-ProRule" id="PRU00555"/>
    </source>
</evidence>
<dbReference type="SMART" id="SM00022">
    <property type="entry name" value="PLAc"/>
    <property type="match status" value="1"/>
</dbReference>
<dbReference type="AlphaFoldDB" id="A0AAV0AQK9"/>
<keyword evidence="10" id="KW-1133">Transmembrane helix</keyword>
<evidence type="ECO:0000259" key="11">
    <source>
        <dbReference type="PROSITE" id="PS51210"/>
    </source>
</evidence>
<dbReference type="GO" id="GO:0046475">
    <property type="term" value="P:glycerophospholipid catabolic process"/>
    <property type="evidence" value="ECO:0007669"/>
    <property type="project" value="TreeGrafter"/>
</dbReference>
<accession>A0AAV0AQK9</accession>
<feature type="domain" description="PLA2c" evidence="11">
    <location>
        <begin position="46"/>
        <end position="558"/>
    </location>
</feature>
<dbReference type="SUPFAM" id="SSF52151">
    <property type="entry name" value="FabD/lysophospholipase-like"/>
    <property type="match status" value="1"/>
</dbReference>
<dbReference type="InterPro" id="IPR016035">
    <property type="entry name" value="Acyl_Trfase/lysoPLipase"/>
</dbReference>
<keyword evidence="3" id="KW-0732">Signal</keyword>
<dbReference type="GO" id="GO:0005829">
    <property type="term" value="C:cytosol"/>
    <property type="evidence" value="ECO:0007669"/>
    <property type="project" value="TreeGrafter"/>
</dbReference>
<dbReference type="Gene3D" id="3.40.1090.10">
    <property type="entry name" value="Cytosolic phospholipase A2 catalytic domain"/>
    <property type="match status" value="1"/>
</dbReference>
<reference evidence="12" key="1">
    <citation type="submission" date="2022-06" db="EMBL/GenBank/DDBJ databases">
        <authorList>
            <consortium name="SYNGENTA / RWTH Aachen University"/>
        </authorList>
    </citation>
    <scope>NUCLEOTIDE SEQUENCE</scope>
</reference>
<feature type="transmembrane region" description="Helical" evidence="10">
    <location>
        <begin position="12"/>
        <end position="31"/>
    </location>
</feature>
<keyword evidence="6 8" id="KW-0443">Lipid metabolism</keyword>
<keyword evidence="10" id="KW-0472">Membrane</keyword>
<keyword evidence="7" id="KW-0325">Glycoprotein</keyword>
<keyword evidence="5 8" id="KW-0442">Lipid degradation</keyword>
<gene>
    <name evidence="12" type="ORF">PPACK8108_LOCUS4423</name>
</gene>
<evidence type="ECO:0000256" key="2">
    <source>
        <dbReference type="ARBA" id="ARBA00013274"/>
    </source>
</evidence>
<evidence type="ECO:0000256" key="9">
    <source>
        <dbReference type="RuleBase" id="RU362103"/>
    </source>
</evidence>
<dbReference type="Pfam" id="PF01735">
    <property type="entry name" value="PLA2_B"/>
    <property type="match status" value="2"/>
</dbReference>
<dbReference type="PROSITE" id="PS51210">
    <property type="entry name" value="PLA2C"/>
    <property type="match status" value="1"/>
</dbReference>
<evidence type="ECO:0000256" key="10">
    <source>
        <dbReference type="SAM" id="Phobius"/>
    </source>
</evidence>
<dbReference type="Proteomes" id="UP001153365">
    <property type="component" value="Unassembled WGS sequence"/>
</dbReference>
<evidence type="ECO:0000256" key="7">
    <source>
        <dbReference type="ARBA" id="ARBA00023180"/>
    </source>
</evidence>
<organism evidence="12 13">
    <name type="scientific">Phakopsora pachyrhizi</name>
    <name type="common">Asian soybean rust disease fungus</name>
    <dbReference type="NCBI Taxonomy" id="170000"/>
    <lineage>
        <taxon>Eukaryota</taxon>
        <taxon>Fungi</taxon>
        <taxon>Dikarya</taxon>
        <taxon>Basidiomycota</taxon>
        <taxon>Pucciniomycotina</taxon>
        <taxon>Pucciniomycetes</taxon>
        <taxon>Pucciniales</taxon>
        <taxon>Phakopsoraceae</taxon>
        <taxon>Phakopsora</taxon>
    </lineage>
</organism>
<keyword evidence="4 8" id="KW-0378">Hydrolase</keyword>
<comment type="similarity">
    <text evidence="1 9">Belongs to the lysophospholipase family.</text>
</comment>
<evidence type="ECO:0000313" key="12">
    <source>
        <dbReference type="EMBL" id="CAH7669780.1"/>
    </source>
</evidence>
<sequence length="558" mass="61928">MCESRIFSTADGTFFLKCLFVAVYFLAVSSLTNSKKTQSYTPQWVTCPKNLGVLLSSSHPWPVSSAERHYLNRINITGFNTTHFLSGAVSNGEKAGYTLPNFAFTIAGGGNRALLYGASILDAFDSRNPQAEAARTGGILQLANYAAGLSASSWLLAGWATNDYERVSSLVHTVWSSAFEREYMDWGQFKKLPHCFREVRRKKKAGFPVSIVENNNSERNKNPVFSSLRNSQSYLESTFPFPILISTSRKGEGEDLDLDGPIYEFTPEDFNVWHNDLNASIPMEYLGSRFSSASGAAVKCARGFDNTGFIMVSKLIDGRNPKRYFWSDLADFFVKGKMYEALVPNPFEGLGRGLTPGSGFADSEKEELLLTDGAMVQENLPIIPLLKPSRKLDVIIAVDGSVNGRSAGDVEALGYPNGSALYQAYRRTQKPGYQGLSFPRISNTSEPESFIVPGYNKRATFFGCGEQVPLVVYLPNYFVSHTTNQTTTQAIYSREEIDGFLENGFYIATQTNQNQRTNKDWPVCLACALVDHQNIRNNVTRTEECTKCFQKYCAGGFL</sequence>
<evidence type="ECO:0000256" key="4">
    <source>
        <dbReference type="ARBA" id="ARBA00022801"/>
    </source>
</evidence>
<dbReference type="GO" id="GO:0004623">
    <property type="term" value="F:phospholipase A2 activity"/>
    <property type="evidence" value="ECO:0007669"/>
    <property type="project" value="TreeGrafter"/>
</dbReference>
<name>A0AAV0AQK9_PHAPC</name>